<protein>
    <submittedName>
        <fullName evidence="2">Rhodanese-like domain-containing protein</fullName>
    </submittedName>
</protein>
<dbReference type="PROSITE" id="PS50206">
    <property type="entry name" value="RHODANESE_3"/>
    <property type="match status" value="1"/>
</dbReference>
<dbReference type="Pfam" id="PF00581">
    <property type="entry name" value="Rhodanese"/>
    <property type="match status" value="1"/>
</dbReference>
<dbReference type="InterPro" id="IPR036873">
    <property type="entry name" value="Rhodanese-like_dom_sf"/>
</dbReference>
<dbReference type="InterPro" id="IPR050229">
    <property type="entry name" value="GlpE_sulfurtransferase"/>
</dbReference>
<evidence type="ECO:0000259" key="1">
    <source>
        <dbReference type="PROSITE" id="PS50206"/>
    </source>
</evidence>
<dbReference type="CDD" id="cd00158">
    <property type="entry name" value="RHOD"/>
    <property type="match status" value="1"/>
</dbReference>
<dbReference type="PANTHER" id="PTHR43031:SF17">
    <property type="entry name" value="SULFURTRANSFERASE YTWF-RELATED"/>
    <property type="match status" value="1"/>
</dbReference>
<comment type="caution">
    <text evidence="2">The sequence shown here is derived from an EMBL/GenBank/DDBJ whole genome shotgun (WGS) entry which is preliminary data.</text>
</comment>
<evidence type="ECO:0000313" key="2">
    <source>
        <dbReference type="EMBL" id="MDC3416245.1"/>
    </source>
</evidence>
<dbReference type="SUPFAM" id="SSF52821">
    <property type="entry name" value="Rhodanese/Cell cycle control phosphatase"/>
    <property type="match status" value="1"/>
</dbReference>
<dbReference type="SMART" id="SM00450">
    <property type="entry name" value="RHOD"/>
    <property type="match status" value="1"/>
</dbReference>
<accession>A0A9X4AFI7</accession>
<dbReference type="RefSeq" id="WP_272445253.1">
    <property type="nucleotide sequence ID" value="NZ_JAMQKC010000003.1"/>
</dbReference>
<gene>
    <name evidence="2" type="ORF">NC799_04895</name>
</gene>
<dbReference type="Gene3D" id="3.40.250.10">
    <property type="entry name" value="Rhodanese-like domain"/>
    <property type="match status" value="1"/>
</dbReference>
<keyword evidence="3" id="KW-1185">Reference proteome</keyword>
<name>A0A9X4AFI7_9BACI</name>
<sequence>MEELTPKEVEVIVKEGKDYTIVDVREDEEVAAGIIPNAVHIPLGLVEEKVEHLDKHKDYILVCRSGRRSEMACMFMEAKGFKVSNMVGGMLEWEGPTEINK</sequence>
<evidence type="ECO:0000313" key="3">
    <source>
        <dbReference type="Proteomes" id="UP001145069"/>
    </source>
</evidence>
<proteinExistence type="predicted"/>
<dbReference type="EMBL" id="JAMQKC010000003">
    <property type="protein sequence ID" value="MDC3416245.1"/>
    <property type="molecule type" value="Genomic_DNA"/>
</dbReference>
<dbReference type="InterPro" id="IPR001763">
    <property type="entry name" value="Rhodanese-like_dom"/>
</dbReference>
<organism evidence="2 3">
    <name type="scientific">Aquibacillus salsiterrae</name>
    <dbReference type="NCBI Taxonomy" id="2950439"/>
    <lineage>
        <taxon>Bacteria</taxon>
        <taxon>Bacillati</taxon>
        <taxon>Bacillota</taxon>
        <taxon>Bacilli</taxon>
        <taxon>Bacillales</taxon>
        <taxon>Bacillaceae</taxon>
        <taxon>Aquibacillus</taxon>
    </lineage>
</organism>
<reference evidence="2" key="1">
    <citation type="submission" date="2022-06" db="EMBL/GenBank/DDBJ databases">
        <title>Aquibacillus sp. a new bacterium isolated from soil saline samples.</title>
        <authorList>
            <person name="Galisteo C."/>
            <person name="De La Haba R."/>
            <person name="Sanchez-Porro C."/>
            <person name="Ventosa A."/>
        </authorList>
    </citation>
    <scope>NUCLEOTIDE SEQUENCE</scope>
    <source>
        <strain evidence="2">3ASR75-54</strain>
    </source>
</reference>
<dbReference type="PANTHER" id="PTHR43031">
    <property type="entry name" value="FAD-DEPENDENT OXIDOREDUCTASE"/>
    <property type="match status" value="1"/>
</dbReference>
<dbReference type="AlphaFoldDB" id="A0A9X4AFI7"/>
<dbReference type="Proteomes" id="UP001145069">
    <property type="component" value="Unassembled WGS sequence"/>
</dbReference>
<feature type="domain" description="Rhodanese" evidence="1">
    <location>
        <begin position="15"/>
        <end position="99"/>
    </location>
</feature>